<accession>A0A6G0WWA9</accession>
<sequence length="319" mass="35303">MGLSSTFVRWMTLGAVLSVVSSESSEGKFIAVSPNDPFVQSTATAFVQDYQTKLNFHFATIETNRIVTAEIATHNVTLDDIQFEPETGLAAAIPDVPSTGYTYRVNLLLALHFNSKHFGGTSYHTVASADYTCKNDTILGENCEAQSFLQNERQVHAVDAVPSFLLDVLNQTLYHNIPVRFTAYETQLLTTHSKGKMHFAAFTIHDEPVQCSASIYHDGVEAHVLHYNTDCLTTEYDDSILWNASTRTGTWKAWGVGGIIVTVLAVIGVVVGRRSKSTASPPHRYNKIRFENHPSQSPRRVQEVKFEAPPPKSYSSMAV</sequence>
<name>A0A6G0WWA9_9STRA</name>
<keyword evidence="2" id="KW-0812">Transmembrane</keyword>
<evidence type="ECO:0000313" key="4">
    <source>
        <dbReference type="EMBL" id="KAF0731764.1"/>
    </source>
</evidence>
<keyword evidence="5" id="KW-1185">Reference proteome</keyword>
<feature type="region of interest" description="Disordered" evidence="1">
    <location>
        <begin position="276"/>
        <end position="319"/>
    </location>
</feature>
<reference evidence="4 5" key="1">
    <citation type="submission" date="2019-07" db="EMBL/GenBank/DDBJ databases">
        <title>Genomics analysis of Aphanomyces spp. identifies a new class of oomycete effector associated with host adaptation.</title>
        <authorList>
            <person name="Gaulin E."/>
        </authorList>
    </citation>
    <scope>NUCLEOTIDE SEQUENCE [LARGE SCALE GENOMIC DNA]</scope>
    <source>
        <strain evidence="4 5">ATCC 201684</strain>
    </source>
</reference>
<evidence type="ECO:0000256" key="2">
    <source>
        <dbReference type="SAM" id="Phobius"/>
    </source>
</evidence>
<keyword evidence="2" id="KW-1133">Transmembrane helix</keyword>
<dbReference type="AlphaFoldDB" id="A0A6G0WWA9"/>
<organism evidence="4 5">
    <name type="scientific">Aphanomyces euteiches</name>
    <dbReference type="NCBI Taxonomy" id="100861"/>
    <lineage>
        <taxon>Eukaryota</taxon>
        <taxon>Sar</taxon>
        <taxon>Stramenopiles</taxon>
        <taxon>Oomycota</taxon>
        <taxon>Saprolegniomycetes</taxon>
        <taxon>Saprolegniales</taxon>
        <taxon>Verrucalvaceae</taxon>
        <taxon>Aphanomyces</taxon>
    </lineage>
</organism>
<dbReference type="EMBL" id="VJMJ01000140">
    <property type="protein sequence ID" value="KAF0731764.1"/>
    <property type="molecule type" value="Genomic_DNA"/>
</dbReference>
<dbReference type="VEuPathDB" id="FungiDB:AeMF1_003077"/>
<evidence type="ECO:0000313" key="5">
    <source>
        <dbReference type="Proteomes" id="UP000481153"/>
    </source>
</evidence>
<evidence type="ECO:0000256" key="1">
    <source>
        <dbReference type="SAM" id="MobiDB-lite"/>
    </source>
</evidence>
<feature type="chain" id="PRO_5026154682" evidence="3">
    <location>
        <begin position="23"/>
        <end position="319"/>
    </location>
</feature>
<comment type="caution">
    <text evidence="4">The sequence shown here is derived from an EMBL/GenBank/DDBJ whole genome shotgun (WGS) entry which is preliminary data.</text>
</comment>
<feature type="signal peptide" evidence="3">
    <location>
        <begin position="1"/>
        <end position="22"/>
    </location>
</feature>
<evidence type="ECO:0000256" key="3">
    <source>
        <dbReference type="SAM" id="SignalP"/>
    </source>
</evidence>
<feature type="transmembrane region" description="Helical" evidence="2">
    <location>
        <begin position="251"/>
        <end position="271"/>
    </location>
</feature>
<keyword evidence="3" id="KW-0732">Signal</keyword>
<proteinExistence type="predicted"/>
<dbReference type="Proteomes" id="UP000481153">
    <property type="component" value="Unassembled WGS sequence"/>
</dbReference>
<keyword evidence="2" id="KW-0472">Membrane</keyword>
<gene>
    <name evidence="4" type="ORF">Ae201684_011066</name>
</gene>
<protein>
    <submittedName>
        <fullName evidence="4">Uncharacterized protein</fullName>
    </submittedName>
</protein>